<dbReference type="EMBL" id="JPRH01000012">
    <property type="protein sequence ID" value="KFF10326.1"/>
    <property type="molecule type" value="Genomic_DNA"/>
</dbReference>
<dbReference type="RefSeq" id="WP_034715216.1">
    <property type="nucleotide sequence ID" value="NZ_JPRH01000012.1"/>
</dbReference>
<dbReference type="InterPro" id="IPR015068">
    <property type="entry name" value="DUF1877"/>
</dbReference>
<evidence type="ECO:0008006" key="3">
    <source>
        <dbReference type="Google" id="ProtNLM"/>
    </source>
</evidence>
<dbReference type="Gene3D" id="3.40.1760.10">
    <property type="entry name" value="YfbM-like super family"/>
    <property type="match status" value="1"/>
</dbReference>
<gene>
    <name evidence="1" type="ORF">IW15_21440</name>
</gene>
<sequence length="164" mass="18456">MSMVGNLLRVTKSELEDYLKDSSLLENKIYDDETENENLVDIDKSWDGIIFLLTGQSFATADNNLVRVLFSGQLIDEEQELGYGPAHYLTPEQVAELNNEISTITIADLKQKFNPEKMSELEVYPTIWDEGDDAFDYVADGFSTLQNVFAVATKNGEAIITFLN</sequence>
<reference evidence="1 2" key="1">
    <citation type="submission" date="2014-07" db="EMBL/GenBank/DDBJ databases">
        <title>Genome of Chryseobacterium soli DSM 19298.</title>
        <authorList>
            <person name="Stropko S.J."/>
            <person name="Pipes S.E."/>
            <person name="Newman J."/>
        </authorList>
    </citation>
    <scope>NUCLEOTIDE SEQUENCE [LARGE SCALE GENOMIC DNA]</scope>
    <source>
        <strain evidence="1 2">DSM 19298</strain>
    </source>
</reference>
<dbReference type="eggNOG" id="ENOG502ZC9E">
    <property type="taxonomic scope" value="Bacteria"/>
</dbReference>
<protein>
    <recommendedName>
        <fullName evidence="3">DUF1877 domain-containing protein</fullName>
    </recommendedName>
</protein>
<keyword evidence="2" id="KW-1185">Reference proteome</keyword>
<comment type="caution">
    <text evidence="1">The sequence shown here is derived from an EMBL/GenBank/DDBJ whole genome shotgun (WGS) entry which is preliminary data.</text>
</comment>
<dbReference type="AlphaFoldDB" id="A0A086A0W2"/>
<dbReference type="Proteomes" id="UP000028705">
    <property type="component" value="Unassembled WGS sequence"/>
</dbReference>
<evidence type="ECO:0000313" key="1">
    <source>
        <dbReference type="EMBL" id="KFF10326.1"/>
    </source>
</evidence>
<dbReference type="Pfam" id="PF08974">
    <property type="entry name" value="DUF1877"/>
    <property type="match status" value="1"/>
</dbReference>
<name>A0A086A0W2_9FLAO</name>
<organism evidence="1 2">
    <name type="scientific">Chryseobacterium soli</name>
    <dbReference type="NCBI Taxonomy" id="445961"/>
    <lineage>
        <taxon>Bacteria</taxon>
        <taxon>Pseudomonadati</taxon>
        <taxon>Bacteroidota</taxon>
        <taxon>Flavobacteriia</taxon>
        <taxon>Flavobacteriales</taxon>
        <taxon>Weeksellaceae</taxon>
        <taxon>Chryseobacterium group</taxon>
        <taxon>Chryseobacterium</taxon>
    </lineage>
</organism>
<evidence type="ECO:0000313" key="2">
    <source>
        <dbReference type="Proteomes" id="UP000028705"/>
    </source>
</evidence>
<dbReference type="SUPFAM" id="SSF111069">
    <property type="entry name" value="Hypothetical protein yfbM"/>
    <property type="match status" value="1"/>
</dbReference>
<dbReference type="InterPro" id="IPR035944">
    <property type="entry name" value="YfbM-like_sf"/>
</dbReference>
<accession>A0A086A0W2</accession>
<proteinExistence type="predicted"/>
<dbReference type="STRING" id="445961.IW15_21440"/>